<evidence type="ECO:0000313" key="3">
    <source>
        <dbReference type="EMBL" id="MDX8151276.1"/>
    </source>
</evidence>
<name>A0ABU4VK19_9ACTN</name>
<feature type="compositionally biased region" description="Low complexity" evidence="1">
    <location>
        <begin position="430"/>
        <end position="439"/>
    </location>
</feature>
<evidence type="ECO:0000313" key="4">
    <source>
        <dbReference type="Proteomes" id="UP001277761"/>
    </source>
</evidence>
<dbReference type="PANTHER" id="PTHR34853">
    <property type="match status" value="1"/>
</dbReference>
<proteinExistence type="predicted"/>
<keyword evidence="2" id="KW-0732">Signal</keyword>
<evidence type="ECO:0000256" key="2">
    <source>
        <dbReference type="SAM" id="SignalP"/>
    </source>
</evidence>
<feature type="region of interest" description="Disordered" evidence="1">
    <location>
        <begin position="413"/>
        <end position="439"/>
    </location>
</feature>
<gene>
    <name evidence="3" type="ORF">SK069_06720</name>
</gene>
<dbReference type="RefSeq" id="WP_319953428.1">
    <property type="nucleotide sequence ID" value="NZ_JAXAVX010000002.1"/>
</dbReference>
<sequence length="525" mass="55197">MGSGNGRRWVAAVVTAVVAGTAASGARAADPPTGPAGDGFYAPPAASLPGPVGSVVWQRPATGIPALRAAARTTTVLYRSRSGTGAPIASSGTVAVPPGTPPRGGWPIVSWFHVTTGAGDRCAPSRATADNPELERLTRGDVIASRLLAAGIAVARVDGEGIGTPGPHPYLVGPSLMRSQVDLVRAARELDPRISARWVAAGHSEGGVATLFSAAQARRYAPELDLRGAAAFAPLVDAVDLIGLFRLIPLPLAPVGAGTLAALGGLIAAGAAEDDPRIAAALRTGLLGPRATALLGHLESRCLTELGRADSWGGLAPSEVPGPRFDALWPVAREVLERHNVRRLAFGDLPIRVDVGVADAITNIALAERFAAEQRARGTRLTYQRWPSATHETITGDAQAARAGVRWIVDRLAPGDGPEDEPAPVPPATAPRCAPATRGPAARRVRLVAGRRHAVLRLRPRTDRRLRIAVERPTDARGRPRTRTIRRRAVPCRTFRLRLARDVRRVRISARGLRPVAVRPVRGSR</sequence>
<organism evidence="3 4">
    <name type="scientific">Patulibacter brassicae</name>
    <dbReference type="NCBI Taxonomy" id="1705717"/>
    <lineage>
        <taxon>Bacteria</taxon>
        <taxon>Bacillati</taxon>
        <taxon>Actinomycetota</taxon>
        <taxon>Thermoleophilia</taxon>
        <taxon>Solirubrobacterales</taxon>
        <taxon>Patulibacteraceae</taxon>
        <taxon>Patulibacter</taxon>
    </lineage>
</organism>
<comment type="caution">
    <text evidence="3">The sequence shown here is derived from an EMBL/GenBank/DDBJ whole genome shotgun (WGS) entry which is preliminary data.</text>
</comment>
<dbReference type="EMBL" id="JAXAVX010000002">
    <property type="protein sequence ID" value="MDX8151276.1"/>
    <property type="molecule type" value="Genomic_DNA"/>
</dbReference>
<feature type="chain" id="PRO_5045332674" evidence="2">
    <location>
        <begin position="29"/>
        <end position="525"/>
    </location>
</feature>
<feature type="signal peptide" evidence="2">
    <location>
        <begin position="1"/>
        <end position="28"/>
    </location>
</feature>
<keyword evidence="4" id="KW-1185">Reference proteome</keyword>
<protein>
    <submittedName>
        <fullName evidence="3">Lipase family protein</fullName>
    </submittedName>
</protein>
<evidence type="ECO:0000256" key="1">
    <source>
        <dbReference type="SAM" id="MobiDB-lite"/>
    </source>
</evidence>
<dbReference type="InterPro" id="IPR029058">
    <property type="entry name" value="AB_hydrolase_fold"/>
</dbReference>
<dbReference type="Pfam" id="PF03583">
    <property type="entry name" value="LIP"/>
    <property type="match status" value="1"/>
</dbReference>
<accession>A0ABU4VK19</accession>
<dbReference type="SUPFAM" id="SSF53474">
    <property type="entry name" value="alpha/beta-Hydrolases"/>
    <property type="match status" value="1"/>
</dbReference>
<dbReference type="PANTHER" id="PTHR34853:SF1">
    <property type="entry name" value="LIPASE 5"/>
    <property type="match status" value="1"/>
</dbReference>
<dbReference type="InterPro" id="IPR005152">
    <property type="entry name" value="Lipase_secreted"/>
</dbReference>
<reference evidence="3 4" key="1">
    <citation type="submission" date="2023-11" db="EMBL/GenBank/DDBJ databases">
        <authorList>
            <person name="Xu M."/>
            <person name="Jiang T."/>
        </authorList>
    </citation>
    <scope>NUCLEOTIDE SEQUENCE [LARGE SCALE GENOMIC DNA]</scope>
    <source>
        <strain evidence="3 4">SD</strain>
    </source>
</reference>
<dbReference type="Gene3D" id="3.40.50.1820">
    <property type="entry name" value="alpha/beta hydrolase"/>
    <property type="match status" value="2"/>
</dbReference>
<dbReference type="Proteomes" id="UP001277761">
    <property type="component" value="Unassembled WGS sequence"/>
</dbReference>